<evidence type="ECO:0000313" key="3">
    <source>
        <dbReference type="Proteomes" id="UP000290809"/>
    </source>
</evidence>
<dbReference type="Proteomes" id="UP000290809">
    <property type="component" value="Unassembled WGS sequence"/>
</dbReference>
<sequence>MPKPSDSQNITSSCELFTPYGITPGLVKQVREKFQSEISMNELSRNIQSGVKHHSATARLTCAYQNLLHRDNGIQRHNTYPNRRIQSTGRVSDLPTPTSLTVYKVNERPRAESFLDTLKPSRESFASQVSVGEGGKSTAPVHPNEYRTQTAISGHRIENTSRYNGLPSNISSVERDEGRPINHDLLNSNENKNKPKESKASSSTKNSTRTDFKQPAILPKPSKSELSKDSLVNFMIPRGYQGSKRSSQYVYNADEHSFSQKSENPPSEKTKNRSLQGGYTLFNNQACSENPGHKNTTIRINTRNHTIADPFARLSDNYPNHTTIKSKNSSNINSAYDSWRKDGEGDKNKVSSTFKKSYRPSESIARKKSTTGDTTQAVTEPVRSNSVCPCSSHFDGDPCHTTPSEIVNDSKTTKPISTSVTSSSLSFTSQSFHNIQSERNFSQVRRNRLQSENSSYSGTEDSSLSLVKPEKSHQDLNDKDDTEIFTAVRAVPHRSTVCTEKSNPLMNKSKFNLPAATNLYIKGSELPGNISSKKVNTFPTDIREPIKSTTADMDFPNVSTNELGVTSKNIVVGQTHTENSEKTFLGENNSHHKANEKVSNLPYHKRQINYTILDSVMGEMEQLFSGKQTNTQRKVSRIHSFAREKAMQCREEKENNENNCANDSNLEKTSEASGLDNKSIANGLDNYSNVETIPSVSQPKNERQSESFQAAFRAVEKHLKLFSGTEDYQSLKPSKISNGISENIIKNGNNSQPVCPATEERPADPCNVSWIFWSKYTIIFCNLQDLAVDSNQDNVINNIGVLRGMIFQPSSSISSSPVAVYIRNNNLDSLPLAKVIKSRAITKPLQRKNENISNFQAHRNTVLCNRKLNQENPGPIRLNDKRKKHVTVLGPEYITIYELSNKLETNTSEVSLHENTRITEFNNKYQHGKDSSTSSFNSSSNIKDFTEEIDNKDENFLNHLIKNNVNNKDGLHVSPRDRCDTMNLHQMNNQHSTYNENRKKLRVQLEAIFGKVTGKHLDTMLKKENNDKVISNYKSSKNNEQKGRPQHCENYLTSNLLYHGKINDSKSMKNRSFDNNQSNYNQRENLGMFSTQITKVVNELRELLCGTWPLKSSHMLDVQKFVCQKSLEYKQEHNELSAYQKSRKNQILSLREKNDKFRDSTKLSIPFENSVVNLNRPFSTELGNSDLSSIVSASSEDNLSFENIKKSAEKQLNSILQKRGDMNDTRPVSASSCLYPNKTSILEHHPTNKFLPSHGCGFFLSKPKNQNRDKTEPGHNVVIASLNTSNNKPNDFIYQTNHYNSDATFDLRVLDSYNKLNKTSKHFNSYLPEIQNISKQKRLVDISTSPIDEVHNTNYSTSEIPFALPNQDLLELKNNKIDGTKSKHRSLIEFRKWNHSRRLSDASFDIDVNGFADGYTNHRNHNIKCAANNLKRYVYNDRLSSFFDYIYVPGNNSQLQFKEKDRQETFIELRRSRTASPDVYSNKFSTLNENNSQTNSNEWDQISNFTLPRFFIESDLKSNRIIPSNFHNNYLERFFHPSEENLISSRLDTLNLSSRRCNQRRWRTIDQKYSKRQECEFRLFIEYIFICNVTKCF</sequence>
<evidence type="ECO:0000256" key="1">
    <source>
        <dbReference type="SAM" id="MobiDB-lite"/>
    </source>
</evidence>
<name>A0A430Q9L2_SCHBO</name>
<feature type="compositionally biased region" description="Polar residues" evidence="1">
    <location>
        <begin position="371"/>
        <end position="387"/>
    </location>
</feature>
<accession>A0A430Q9L2</accession>
<feature type="compositionally biased region" description="Basic and acidic residues" evidence="1">
    <location>
        <begin position="468"/>
        <end position="477"/>
    </location>
</feature>
<organism evidence="2 3">
    <name type="scientific">Schistosoma bovis</name>
    <name type="common">Blood fluke</name>
    <dbReference type="NCBI Taxonomy" id="6184"/>
    <lineage>
        <taxon>Eukaryota</taxon>
        <taxon>Metazoa</taxon>
        <taxon>Spiralia</taxon>
        <taxon>Lophotrochozoa</taxon>
        <taxon>Platyhelminthes</taxon>
        <taxon>Trematoda</taxon>
        <taxon>Digenea</taxon>
        <taxon>Strigeidida</taxon>
        <taxon>Schistosomatoidea</taxon>
        <taxon>Schistosomatidae</taxon>
        <taxon>Schistosoma</taxon>
    </lineage>
</organism>
<gene>
    <name evidence="2" type="ORF">DC041_0012820</name>
</gene>
<feature type="region of interest" description="Disordered" evidence="1">
    <location>
        <begin position="124"/>
        <end position="224"/>
    </location>
</feature>
<reference evidence="2 3" key="1">
    <citation type="journal article" date="2019" name="PLoS Pathog.">
        <title>Genome sequence of the bovine parasite Schistosoma bovis Tanzania.</title>
        <authorList>
            <person name="Oey H."/>
            <person name="Zakrzewski M."/>
            <person name="Gobert G."/>
            <person name="Gravermann K."/>
            <person name="Stoye J."/>
            <person name="Jones M."/>
            <person name="Mcmanus D."/>
            <person name="Krause L."/>
        </authorList>
    </citation>
    <scope>NUCLEOTIDE SEQUENCE [LARGE SCALE GENOMIC DNA]</scope>
    <source>
        <strain evidence="2 3">TAN1997</strain>
    </source>
</reference>
<feature type="compositionally biased region" description="Polar residues" evidence="1">
    <location>
        <begin position="160"/>
        <end position="172"/>
    </location>
</feature>
<feature type="region of interest" description="Disordered" evidence="1">
    <location>
        <begin position="648"/>
        <end position="684"/>
    </location>
</feature>
<feature type="compositionally biased region" description="Basic and acidic residues" evidence="1">
    <location>
        <begin position="338"/>
        <end position="349"/>
    </location>
</feature>
<keyword evidence="3" id="KW-1185">Reference proteome</keyword>
<feature type="compositionally biased region" description="Polar residues" evidence="1">
    <location>
        <begin position="438"/>
        <end position="465"/>
    </location>
</feature>
<proteinExistence type="predicted"/>
<evidence type="ECO:0000313" key="2">
    <source>
        <dbReference type="EMBL" id="RTG84377.1"/>
    </source>
</evidence>
<dbReference type="EMBL" id="QMKO01002194">
    <property type="protein sequence ID" value="RTG84377.1"/>
    <property type="molecule type" value="Genomic_DNA"/>
</dbReference>
<protein>
    <submittedName>
        <fullName evidence="2">Uncharacterized protein</fullName>
    </submittedName>
</protein>
<comment type="caution">
    <text evidence="2">The sequence shown here is derived from an EMBL/GenBank/DDBJ whole genome shotgun (WGS) entry which is preliminary data.</text>
</comment>
<feature type="region of interest" description="Disordered" evidence="1">
    <location>
        <begin position="401"/>
        <end position="420"/>
    </location>
</feature>
<feature type="region of interest" description="Disordered" evidence="1">
    <location>
        <begin position="438"/>
        <end position="477"/>
    </location>
</feature>
<feature type="region of interest" description="Disordered" evidence="1">
    <location>
        <begin position="254"/>
        <end position="274"/>
    </location>
</feature>
<feature type="region of interest" description="Disordered" evidence="1">
    <location>
        <begin position="338"/>
        <end position="387"/>
    </location>
</feature>
<feature type="compositionally biased region" description="Basic and acidic residues" evidence="1">
    <location>
        <begin position="173"/>
        <end position="182"/>
    </location>
</feature>